<gene>
    <name evidence="1" type="ORF">GGX14DRAFT_400467</name>
</gene>
<reference evidence="1" key="1">
    <citation type="submission" date="2023-03" db="EMBL/GenBank/DDBJ databases">
        <title>Massive genome expansion in bonnet fungi (Mycena s.s.) driven by repeated elements and novel gene families across ecological guilds.</title>
        <authorList>
            <consortium name="Lawrence Berkeley National Laboratory"/>
            <person name="Harder C.B."/>
            <person name="Miyauchi S."/>
            <person name="Viragh M."/>
            <person name="Kuo A."/>
            <person name="Thoen E."/>
            <person name="Andreopoulos B."/>
            <person name="Lu D."/>
            <person name="Skrede I."/>
            <person name="Drula E."/>
            <person name="Henrissat B."/>
            <person name="Morin E."/>
            <person name="Kohler A."/>
            <person name="Barry K."/>
            <person name="LaButti K."/>
            <person name="Morin E."/>
            <person name="Salamov A."/>
            <person name="Lipzen A."/>
            <person name="Mereny Z."/>
            <person name="Hegedus B."/>
            <person name="Baldrian P."/>
            <person name="Stursova M."/>
            <person name="Weitz H."/>
            <person name="Taylor A."/>
            <person name="Grigoriev I.V."/>
            <person name="Nagy L.G."/>
            <person name="Martin F."/>
            <person name="Kauserud H."/>
        </authorList>
    </citation>
    <scope>NUCLEOTIDE SEQUENCE</scope>
    <source>
        <strain evidence="1">9144</strain>
    </source>
</reference>
<dbReference type="Proteomes" id="UP001219525">
    <property type="component" value="Unassembled WGS sequence"/>
</dbReference>
<accession>A0AAD6Y9K2</accession>
<keyword evidence="2" id="KW-1185">Reference proteome</keyword>
<comment type="caution">
    <text evidence="1">The sequence shown here is derived from an EMBL/GenBank/DDBJ whole genome shotgun (WGS) entry which is preliminary data.</text>
</comment>
<organism evidence="1 2">
    <name type="scientific">Mycena pura</name>
    <dbReference type="NCBI Taxonomy" id="153505"/>
    <lineage>
        <taxon>Eukaryota</taxon>
        <taxon>Fungi</taxon>
        <taxon>Dikarya</taxon>
        <taxon>Basidiomycota</taxon>
        <taxon>Agaricomycotina</taxon>
        <taxon>Agaricomycetes</taxon>
        <taxon>Agaricomycetidae</taxon>
        <taxon>Agaricales</taxon>
        <taxon>Marasmiineae</taxon>
        <taxon>Mycenaceae</taxon>
        <taxon>Mycena</taxon>
    </lineage>
</organism>
<protein>
    <submittedName>
        <fullName evidence="1">Uncharacterized protein</fullName>
    </submittedName>
</protein>
<evidence type="ECO:0000313" key="2">
    <source>
        <dbReference type="Proteomes" id="UP001219525"/>
    </source>
</evidence>
<proteinExistence type="predicted"/>
<dbReference type="EMBL" id="JARJCW010000061">
    <property type="protein sequence ID" value="KAJ7200864.1"/>
    <property type="molecule type" value="Genomic_DNA"/>
</dbReference>
<dbReference type="AlphaFoldDB" id="A0AAD6Y9K2"/>
<evidence type="ECO:0000313" key="1">
    <source>
        <dbReference type="EMBL" id="KAJ7200864.1"/>
    </source>
</evidence>
<sequence length="235" mass="23905">MTIFETPPLQFSHSGCNKELSPKLSCSATLGLSLGREHRWSWASSQTRLSVVTAYILPLPISCRLSGCPHRPDLSTGIRWANDRRHVSHLPPISAPPACCPPPAACPPPTAAHPSSCLPLPVPAAYRTGRAWQEVVGAGYGRREGAAAAGGRRWAVGGGGWAGQWRARGWDGCPRVAADGRGSGGRRRWAGAAAAGAAAAGTKVVGGSGDGGGRGGGCGGGRAAAAAAHTVVSMH</sequence>
<name>A0AAD6Y9K2_9AGAR</name>